<reference evidence="1" key="2">
    <citation type="submission" date="2018-08" db="UniProtKB">
        <authorList>
            <consortium name="EnsemblPlants"/>
        </authorList>
    </citation>
    <scope>IDENTIFICATION</scope>
    <source>
        <strain evidence="1">Yugu1</strain>
    </source>
</reference>
<evidence type="ECO:0000313" key="2">
    <source>
        <dbReference type="Proteomes" id="UP000004995"/>
    </source>
</evidence>
<dbReference type="EnsemblPlants" id="KQL08931">
    <property type="protein sequence ID" value="KQL08931"/>
    <property type="gene ID" value="SETIT_007485mg"/>
</dbReference>
<dbReference type="AlphaFoldDB" id="K3XZX4"/>
<dbReference type="Proteomes" id="UP000004995">
    <property type="component" value="Unassembled WGS sequence"/>
</dbReference>
<keyword evidence="2" id="KW-1185">Reference proteome</keyword>
<reference evidence="2" key="1">
    <citation type="journal article" date="2012" name="Nat. Biotechnol.">
        <title>Reference genome sequence of the model plant Setaria.</title>
        <authorList>
            <person name="Bennetzen J.L."/>
            <person name="Schmutz J."/>
            <person name="Wang H."/>
            <person name="Percifield R."/>
            <person name="Hawkins J."/>
            <person name="Pontaroli A.C."/>
            <person name="Estep M."/>
            <person name="Feng L."/>
            <person name="Vaughn J.N."/>
            <person name="Grimwood J."/>
            <person name="Jenkins J."/>
            <person name="Barry K."/>
            <person name="Lindquist E."/>
            <person name="Hellsten U."/>
            <person name="Deshpande S."/>
            <person name="Wang X."/>
            <person name="Wu X."/>
            <person name="Mitros T."/>
            <person name="Triplett J."/>
            <person name="Yang X."/>
            <person name="Ye C.Y."/>
            <person name="Mauro-Herrera M."/>
            <person name="Wang L."/>
            <person name="Li P."/>
            <person name="Sharma M."/>
            <person name="Sharma R."/>
            <person name="Ronald P.C."/>
            <person name="Panaud O."/>
            <person name="Kellogg E.A."/>
            <person name="Brutnell T.P."/>
            <person name="Doust A.N."/>
            <person name="Tuskan G.A."/>
            <person name="Rokhsar D."/>
            <person name="Devos K.M."/>
        </authorList>
    </citation>
    <scope>NUCLEOTIDE SEQUENCE [LARGE SCALE GENOMIC DNA]</scope>
    <source>
        <strain evidence="2">cv. Yugu1</strain>
    </source>
</reference>
<sequence length="135" mass="14879">MAVAALVPFGGGRPPASLCVMANAKAGERGTAVETPARGTATCGARWGRRAQEQRGSTWWAGPPGESLTRTAVESCNLNYALQRQFVRLYTYSRVHIYIQQKLHTIDCIPSIFHSLYRKKVSPRAYHNKPAGSYI</sequence>
<evidence type="ECO:0000313" key="1">
    <source>
        <dbReference type="EnsemblPlants" id="KQL08931"/>
    </source>
</evidence>
<dbReference type="Gramene" id="KQL08931">
    <property type="protein sequence ID" value="KQL08931"/>
    <property type="gene ID" value="SETIT_007485mg"/>
</dbReference>
<accession>K3XZX4</accession>
<dbReference type="HOGENOM" id="CLU_1889370_0_0_1"/>
<dbReference type="EMBL" id="AGNK02002163">
    <property type="status" value="NOT_ANNOTATED_CDS"/>
    <property type="molecule type" value="Genomic_DNA"/>
</dbReference>
<name>K3XZX4_SETIT</name>
<dbReference type="InParanoid" id="K3XZX4"/>
<proteinExistence type="predicted"/>
<organism evidence="1 2">
    <name type="scientific">Setaria italica</name>
    <name type="common">Foxtail millet</name>
    <name type="synonym">Panicum italicum</name>
    <dbReference type="NCBI Taxonomy" id="4555"/>
    <lineage>
        <taxon>Eukaryota</taxon>
        <taxon>Viridiplantae</taxon>
        <taxon>Streptophyta</taxon>
        <taxon>Embryophyta</taxon>
        <taxon>Tracheophyta</taxon>
        <taxon>Spermatophyta</taxon>
        <taxon>Magnoliopsida</taxon>
        <taxon>Liliopsida</taxon>
        <taxon>Poales</taxon>
        <taxon>Poaceae</taxon>
        <taxon>PACMAD clade</taxon>
        <taxon>Panicoideae</taxon>
        <taxon>Panicodae</taxon>
        <taxon>Paniceae</taxon>
        <taxon>Cenchrinae</taxon>
        <taxon>Setaria</taxon>
    </lineage>
</organism>
<protein>
    <submittedName>
        <fullName evidence="1">Uncharacterized protein</fullName>
    </submittedName>
</protein>